<organism evidence="1">
    <name type="scientific">Bracon brevicornis</name>
    <dbReference type="NCBI Taxonomy" id="1563983"/>
    <lineage>
        <taxon>Eukaryota</taxon>
        <taxon>Metazoa</taxon>
        <taxon>Ecdysozoa</taxon>
        <taxon>Arthropoda</taxon>
        <taxon>Hexapoda</taxon>
        <taxon>Insecta</taxon>
        <taxon>Pterygota</taxon>
        <taxon>Neoptera</taxon>
        <taxon>Endopterygota</taxon>
        <taxon>Hymenoptera</taxon>
        <taxon>Apocrita</taxon>
        <taxon>Ichneumonoidea</taxon>
        <taxon>Braconidae</taxon>
        <taxon>Braconinae</taxon>
        <taxon>Bracon</taxon>
    </lineage>
</organism>
<name>A0A6V7JMB0_9HYME</name>
<evidence type="ECO:0000313" key="1">
    <source>
        <dbReference type="EMBL" id="CAD1552623.1"/>
    </source>
</evidence>
<gene>
    <name evidence="1" type="ORF">BBRV_LOCUS55358</name>
</gene>
<proteinExistence type="predicted"/>
<dbReference type="EMBL" id="CADCXW020000018">
    <property type="protein sequence ID" value="CAD1552623.1"/>
    <property type="molecule type" value="Genomic_DNA"/>
</dbReference>
<accession>A0A6V7JMB0</accession>
<protein>
    <submittedName>
        <fullName evidence="1">Uncharacterized protein</fullName>
    </submittedName>
</protein>
<reference evidence="1" key="1">
    <citation type="submission" date="2020-07" db="EMBL/GenBank/DDBJ databases">
        <authorList>
            <person name="Ferguson B K."/>
        </authorList>
    </citation>
    <scope>NUCLEOTIDE SEQUENCE</scope>
    <source>
        <strain evidence="1">L06</strain>
    </source>
</reference>
<sequence>MHTLYYIQRNDFLNEYEKFTDDDDDDAVAAVAAAAGDEVKNGEEVKSVSAESQQSVMIFRAWQAAREPHHPAHQFHQSPSQ</sequence>
<dbReference type="AlphaFoldDB" id="A0A6V7JMB0"/>